<keyword evidence="4" id="KW-0597">Phosphoprotein</keyword>
<accession>A0ABT1Q2D4</accession>
<dbReference type="Proteomes" id="UP001057702">
    <property type="component" value="Unassembled WGS sequence"/>
</dbReference>
<comment type="catalytic activity">
    <reaction evidence="7">
        <text>6-carboxyhexanoyl-[ACP] + L-alanine + H(+) = (8S)-8-amino-7-oxononanoate + holo-[ACP] + CO2</text>
        <dbReference type="Rhea" id="RHEA:42288"/>
        <dbReference type="Rhea" id="RHEA-COMP:9685"/>
        <dbReference type="Rhea" id="RHEA-COMP:9955"/>
        <dbReference type="ChEBI" id="CHEBI:15378"/>
        <dbReference type="ChEBI" id="CHEBI:16526"/>
        <dbReference type="ChEBI" id="CHEBI:57972"/>
        <dbReference type="ChEBI" id="CHEBI:64479"/>
        <dbReference type="ChEBI" id="CHEBI:78846"/>
        <dbReference type="ChEBI" id="CHEBI:149468"/>
        <dbReference type="EC" id="2.3.1.47"/>
    </reaction>
</comment>
<organism evidence="10 11">
    <name type="scientific">Streptomyces humicola</name>
    <dbReference type="NCBI Taxonomy" id="2953240"/>
    <lineage>
        <taxon>Bacteria</taxon>
        <taxon>Bacillati</taxon>
        <taxon>Actinomycetota</taxon>
        <taxon>Actinomycetes</taxon>
        <taxon>Kitasatosporales</taxon>
        <taxon>Streptomycetaceae</taxon>
        <taxon>Streptomyces</taxon>
    </lineage>
</organism>
<dbReference type="PANTHER" id="PTHR13693">
    <property type="entry name" value="CLASS II AMINOTRANSFERASE/8-AMINO-7-OXONONANOATE SYNTHASE"/>
    <property type="match status" value="1"/>
</dbReference>
<dbReference type="GO" id="GO:0008483">
    <property type="term" value="F:transaminase activity"/>
    <property type="evidence" value="ECO:0007669"/>
    <property type="project" value="UniProtKB-KW"/>
</dbReference>
<evidence type="ECO:0000256" key="4">
    <source>
        <dbReference type="ARBA" id="ARBA00022553"/>
    </source>
</evidence>
<dbReference type="EMBL" id="JANFNG010000030">
    <property type="protein sequence ID" value="MCQ4084090.1"/>
    <property type="molecule type" value="Genomic_DNA"/>
</dbReference>
<keyword evidence="11" id="KW-1185">Reference proteome</keyword>
<dbReference type="SUPFAM" id="SSF53383">
    <property type="entry name" value="PLP-dependent transferases"/>
    <property type="match status" value="1"/>
</dbReference>
<dbReference type="InterPro" id="IPR001227">
    <property type="entry name" value="Ac_transferase_dom_sf"/>
</dbReference>
<feature type="region of interest" description="Disordered" evidence="8">
    <location>
        <begin position="105"/>
        <end position="140"/>
    </location>
</feature>
<dbReference type="Pfam" id="PF00155">
    <property type="entry name" value="Aminotran_1_2"/>
    <property type="match status" value="1"/>
</dbReference>
<evidence type="ECO:0000256" key="8">
    <source>
        <dbReference type="SAM" id="MobiDB-lite"/>
    </source>
</evidence>
<sequence>MRFTDAVQAAYDAGARLFVQACGGRNLMGAVRQSLTDPGAATYVALTGDGPDDARTCLAALGELAVAGVDLDATKLVPEGTPLVTLEPSPLTPDSHWYPRVASRVPPRPTVPGLGAAEQPRTPGSPGVAALPDAPGPRRQEHSLDDVVTLLRQQLNLLQSLGVAAPGTDATASSLPQSGRGDSYHQVRARVYAEISAVSAFRADQLSDDLLIVQQLGLDSLTVAELTERLRRAFPQAAARITEGFLPPRPTVADAVELTAGLLGAGTGDAVPAIAPPAGPATVPAAAPAERRIEDFPELIALERRIASSRHNPYFLLHEGTLRDTTVIDGQQLISFSGYNYLGLSGHPTVIAAVKDAVDRYGTSVSASRFLSGERPLHRELEAELAALTGSQAAIALVSGHATNVTVIGHLVGPGDLILHDALAHDSILQGCTLSGARHRSFPHNDMAALDSLLHSVRGQFRRVLIVVEGVYSMDGDIVDLPALIEVKERHGAIVMIDEAHSIGVLGSNGGGVGEHFSVERQAVDLWSGTLPKSLAGCGGFVAGTQRVVDYLKYSAPGFVYSVGMTPANAAASLAAIRVMRDEPERLKRLRENAELFLSTARDAGIDTGGSDGTPVIPAIVKDSQKAVRLASALFDNGVSVNPILHPAVAEDLVRLRFFVTSEHTAEHIKYSVAAVAEQ</sequence>
<comment type="caution">
    <text evidence="10">The sequence shown here is derived from an EMBL/GenBank/DDBJ whole genome shotgun (WGS) entry which is preliminary data.</text>
</comment>
<dbReference type="InterPro" id="IPR036736">
    <property type="entry name" value="ACP-like_sf"/>
</dbReference>
<dbReference type="SUPFAM" id="SSF47336">
    <property type="entry name" value="ACP-like"/>
    <property type="match status" value="1"/>
</dbReference>
<dbReference type="PROSITE" id="PS50075">
    <property type="entry name" value="CARRIER"/>
    <property type="match status" value="1"/>
</dbReference>
<reference evidence="10" key="1">
    <citation type="submission" date="2022-06" db="EMBL/GenBank/DDBJ databases">
        <title>Draft genome sequence of Streptomyces sp. RB6PN25 isolated from peat swamp forest in Thailand.</title>
        <authorList>
            <person name="Duangmal K."/>
            <person name="Klaysubun C."/>
        </authorList>
    </citation>
    <scope>NUCLEOTIDE SEQUENCE</scope>
    <source>
        <strain evidence="10">RB6PN25</strain>
    </source>
</reference>
<dbReference type="Gene3D" id="3.90.1150.10">
    <property type="entry name" value="Aspartate Aminotransferase, domain 1"/>
    <property type="match status" value="1"/>
</dbReference>
<dbReference type="Gene3D" id="3.40.366.10">
    <property type="entry name" value="Malonyl-Coenzyme A Acyl Carrier Protein, domain 2"/>
    <property type="match status" value="1"/>
</dbReference>
<dbReference type="EC" id="2.3.1.47" evidence="2"/>
<dbReference type="InterPro" id="IPR009081">
    <property type="entry name" value="PP-bd_ACP"/>
</dbReference>
<keyword evidence="5" id="KW-0808">Transferase</keyword>
<dbReference type="InterPro" id="IPR006162">
    <property type="entry name" value="Ppantetheine_attach_site"/>
</dbReference>
<evidence type="ECO:0000256" key="5">
    <source>
        <dbReference type="ARBA" id="ARBA00022679"/>
    </source>
</evidence>
<gene>
    <name evidence="10" type="ORF">NGB36_26830</name>
</gene>
<dbReference type="InterPro" id="IPR015421">
    <property type="entry name" value="PyrdxlP-dep_Trfase_major"/>
</dbReference>
<keyword evidence="6" id="KW-0045">Antibiotic biosynthesis</keyword>
<keyword evidence="10" id="KW-0032">Aminotransferase</keyword>
<comment type="cofactor">
    <cofactor evidence="1">
        <name>pyridoxal 5'-phosphate</name>
        <dbReference type="ChEBI" id="CHEBI:597326"/>
    </cofactor>
</comment>
<evidence type="ECO:0000256" key="2">
    <source>
        <dbReference type="ARBA" id="ARBA00013187"/>
    </source>
</evidence>
<dbReference type="Gene3D" id="3.40.640.10">
    <property type="entry name" value="Type I PLP-dependent aspartate aminotransferase-like (Major domain)"/>
    <property type="match status" value="1"/>
</dbReference>
<evidence type="ECO:0000256" key="7">
    <source>
        <dbReference type="ARBA" id="ARBA00047715"/>
    </source>
</evidence>
<dbReference type="RefSeq" id="WP_255923134.1">
    <property type="nucleotide sequence ID" value="NZ_JANFNG010000030.1"/>
</dbReference>
<dbReference type="Gene3D" id="3.30.70.3290">
    <property type="match status" value="1"/>
</dbReference>
<dbReference type="PROSITE" id="PS00012">
    <property type="entry name" value="PHOSPHOPANTETHEINE"/>
    <property type="match status" value="1"/>
</dbReference>
<name>A0ABT1Q2D4_9ACTN</name>
<proteinExistence type="predicted"/>
<evidence type="ECO:0000259" key="9">
    <source>
        <dbReference type="PROSITE" id="PS50075"/>
    </source>
</evidence>
<evidence type="ECO:0000313" key="10">
    <source>
        <dbReference type="EMBL" id="MCQ4084090.1"/>
    </source>
</evidence>
<dbReference type="InterPro" id="IPR050087">
    <property type="entry name" value="AON_synthase_class-II"/>
</dbReference>
<evidence type="ECO:0000256" key="3">
    <source>
        <dbReference type="ARBA" id="ARBA00022450"/>
    </source>
</evidence>
<dbReference type="CDD" id="cd06454">
    <property type="entry name" value="KBL_like"/>
    <property type="match status" value="1"/>
</dbReference>
<keyword evidence="3" id="KW-0596">Phosphopantetheine</keyword>
<dbReference type="InterPro" id="IPR015422">
    <property type="entry name" value="PyrdxlP-dep_Trfase_small"/>
</dbReference>
<evidence type="ECO:0000313" key="11">
    <source>
        <dbReference type="Proteomes" id="UP001057702"/>
    </source>
</evidence>
<evidence type="ECO:0000256" key="6">
    <source>
        <dbReference type="ARBA" id="ARBA00023194"/>
    </source>
</evidence>
<feature type="domain" description="Carrier" evidence="9">
    <location>
        <begin position="182"/>
        <end position="263"/>
    </location>
</feature>
<protein>
    <recommendedName>
        <fullName evidence="2">8-amino-7-oxononanoate synthase</fullName>
        <ecNumber evidence="2">2.3.1.47</ecNumber>
    </recommendedName>
</protein>
<dbReference type="InterPro" id="IPR015424">
    <property type="entry name" value="PyrdxlP-dep_Trfase"/>
</dbReference>
<dbReference type="PANTHER" id="PTHR13693:SF3">
    <property type="entry name" value="LD36009P"/>
    <property type="match status" value="1"/>
</dbReference>
<evidence type="ECO:0000256" key="1">
    <source>
        <dbReference type="ARBA" id="ARBA00001933"/>
    </source>
</evidence>
<dbReference type="InterPro" id="IPR004839">
    <property type="entry name" value="Aminotransferase_I/II_large"/>
</dbReference>